<accession>A0AAV8Y1U5</accession>
<evidence type="ECO:0000256" key="1">
    <source>
        <dbReference type="SAM" id="Coils"/>
    </source>
</evidence>
<name>A0AAV8Y1U5_9CUCU</name>
<dbReference type="InterPro" id="IPR026203">
    <property type="entry name" value="IHABP"/>
</dbReference>
<evidence type="ECO:0000313" key="3">
    <source>
        <dbReference type="EMBL" id="KAJ8945068.1"/>
    </source>
</evidence>
<dbReference type="AlphaFoldDB" id="A0AAV8Y1U5"/>
<feature type="region of interest" description="Disordered" evidence="2">
    <location>
        <begin position="429"/>
        <end position="450"/>
    </location>
</feature>
<feature type="coiled-coil region" evidence="1">
    <location>
        <begin position="67"/>
        <end position="101"/>
    </location>
</feature>
<reference evidence="3" key="1">
    <citation type="journal article" date="2023" name="Insect Mol. Biol.">
        <title>Genome sequencing provides insights into the evolution of gene families encoding plant cell wall-degrading enzymes in longhorned beetles.</title>
        <authorList>
            <person name="Shin N.R."/>
            <person name="Okamura Y."/>
            <person name="Kirsch R."/>
            <person name="Pauchet Y."/>
        </authorList>
    </citation>
    <scope>NUCLEOTIDE SEQUENCE</scope>
    <source>
        <strain evidence="3">AMC_N1</strain>
    </source>
</reference>
<keyword evidence="4" id="KW-1185">Reference proteome</keyword>
<proteinExistence type="predicted"/>
<evidence type="ECO:0008006" key="5">
    <source>
        <dbReference type="Google" id="ProtNLM"/>
    </source>
</evidence>
<evidence type="ECO:0000313" key="4">
    <source>
        <dbReference type="Proteomes" id="UP001162162"/>
    </source>
</evidence>
<gene>
    <name evidence="3" type="ORF">NQ318_005248</name>
</gene>
<dbReference type="PANTHER" id="PTHR18956">
    <property type="entry name" value="HYALURONAN MEDIATED MOTILITY RECEPTOR"/>
    <property type="match status" value="1"/>
</dbReference>
<protein>
    <recommendedName>
        <fullName evidence="5">Hyaluronan mediated motility receptor</fullName>
    </recommendedName>
</protein>
<dbReference type="EMBL" id="JAPWTK010000228">
    <property type="protein sequence ID" value="KAJ8945068.1"/>
    <property type="molecule type" value="Genomic_DNA"/>
</dbReference>
<dbReference type="PANTHER" id="PTHR18956:SF6">
    <property type="entry name" value="HYALURONAN MEDIATED MOTILITY RECEPTOR"/>
    <property type="match status" value="1"/>
</dbReference>
<comment type="caution">
    <text evidence="3">The sequence shown here is derived from an EMBL/GenBank/DDBJ whole genome shotgun (WGS) entry which is preliminary data.</text>
</comment>
<feature type="region of interest" description="Disordered" evidence="2">
    <location>
        <begin position="540"/>
        <end position="565"/>
    </location>
</feature>
<dbReference type="GO" id="GO:0005540">
    <property type="term" value="F:hyaluronic acid binding"/>
    <property type="evidence" value="ECO:0007669"/>
    <property type="project" value="InterPro"/>
</dbReference>
<dbReference type="Proteomes" id="UP001162162">
    <property type="component" value="Unassembled WGS sequence"/>
</dbReference>
<organism evidence="3 4">
    <name type="scientific">Aromia moschata</name>
    <dbReference type="NCBI Taxonomy" id="1265417"/>
    <lineage>
        <taxon>Eukaryota</taxon>
        <taxon>Metazoa</taxon>
        <taxon>Ecdysozoa</taxon>
        <taxon>Arthropoda</taxon>
        <taxon>Hexapoda</taxon>
        <taxon>Insecta</taxon>
        <taxon>Pterygota</taxon>
        <taxon>Neoptera</taxon>
        <taxon>Endopterygota</taxon>
        <taxon>Coleoptera</taxon>
        <taxon>Polyphaga</taxon>
        <taxon>Cucujiformia</taxon>
        <taxon>Chrysomeloidea</taxon>
        <taxon>Cerambycidae</taxon>
        <taxon>Cerambycinae</taxon>
        <taxon>Callichromatini</taxon>
        <taxon>Aromia</taxon>
    </lineage>
</organism>
<feature type="compositionally biased region" description="Polar residues" evidence="2">
    <location>
        <begin position="546"/>
        <end position="557"/>
    </location>
</feature>
<keyword evidence="1" id="KW-0175">Coiled coil</keyword>
<sequence length="565" mass="66700">MEENLKSSNFFTEVQLKEKLDELETAWRIKLGNQEKQAEAILKECQAISEYAVIQCEIEKNGIRNDLADKTNELETVQLKYDQIVQDYEELNTKFKALQCDLSNIIIELNETRSTMGEKLDAKMKELKRFADEKKAYEVTIKNSQVTIDVLTRRLMNSDRDVEQLKHELQDTEAKTLEYESKCLQLTNDLKQAQTFNEELEMQYESAIKLNTTEIQQLKSELVQKVEAYRAEAESSTKKLHDSQELTKEVIQMLQETHSQMETQLEHLENVNAQCKFECEQSQNELEDYRIREMDWNDEREKLENVVKEMENLLEIKQDEVGELRRQLAQAQECSDARQIQMQFYKRKVAECEKELDESAHINRRYIEQSGKYDELLQKFEQLEMENLKNKNRCLKLDDEVEGNGHWKSEYDKQREDYEQLLAKCEGLEKENDSNKKKMEEQRSSQKILEGDKDALSSRVHYLENELKQLSEKYADLVGHHNTKQKIRHLADLKAKTEELTQTNMDLEVKLQAQQKTLEKLKKENADMKKCLKRNKVYAEDKENVGSPNRSLNSSRIESPFRERN</sequence>
<feature type="coiled-coil region" evidence="1">
    <location>
        <begin position="148"/>
        <end position="334"/>
    </location>
</feature>
<evidence type="ECO:0000256" key="2">
    <source>
        <dbReference type="SAM" id="MobiDB-lite"/>
    </source>
</evidence>